<dbReference type="AlphaFoldDB" id="A0A8T0IG27"/>
<gene>
    <name evidence="5" type="ORF">KC19_4G252200</name>
</gene>
<evidence type="ECO:0000313" key="5">
    <source>
        <dbReference type="EMBL" id="KAG0581443.1"/>
    </source>
</evidence>
<feature type="domain" description="R3H" evidence="3">
    <location>
        <begin position="24"/>
        <end position="89"/>
    </location>
</feature>
<protein>
    <recommendedName>
        <fullName evidence="7">R3H domain-containing protein</fullName>
    </recommendedName>
</protein>
<comment type="caution">
    <text evidence="5">The sequence shown here is derived from an EMBL/GenBank/DDBJ whole genome shotgun (WGS) entry which is preliminary data.</text>
</comment>
<dbReference type="InterPro" id="IPR001374">
    <property type="entry name" value="R3H_dom"/>
</dbReference>
<dbReference type="Pfam" id="PF01424">
    <property type="entry name" value="R3H"/>
    <property type="match status" value="1"/>
</dbReference>
<dbReference type="Pfam" id="PF12752">
    <property type="entry name" value="SUZ"/>
    <property type="match status" value="1"/>
</dbReference>
<dbReference type="InterPro" id="IPR051937">
    <property type="entry name" value="R3H_domain_containing"/>
</dbReference>
<evidence type="ECO:0000256" key="1">
    <source>
        <dbReference type="ARBA" id="ARBA00022553"/>
    </source>
</evidence>
<feature type="region of interest" description="Disordered" evidence="2">
    <location>
        <begin position="159"/>
        <end position="179"/>
    </location>
</feature>
<reference evidence="5" key="1">
    <citation type="submission" date="2020-06" db="EMBL/GenBank/DDBJ databases">
        <title>WGS assembly of Ceratodon purpureus strain R40.</title>
        <authorList>
            <person name="Carey S.B."/>
            <person name="Jenkins J."/>
            <person name="Shu S."/>
            <person name="Lovell J.T."/>
            <person name="Sreedasyam A."/>
            <person name="Maumus F."/>
            <person name="Tiley G.P."/>
            <person name="Fernandez-Pozo N."/>
            <person name="Barry K."/>
            <person name="Chen C."/>
            <person name="Wang M."/>
            <person name="Lipzen A."/>
            <person name="Daum C."/>
            <person name="Saski C.A."/>
            <person name="Payton A.C."/>
            <person name="Mcbreen J.C."/>
            <person name="Conrad R.E."/>
            <person name="Kollar L.M."/>
            <person name="Olsson S."/>
            <person name="Huttunen S."/>
            <person name="Landis J.B."/>
            <person name="Wickett N.J."/>
            <person name="Johnson M.G."/>
            <person name="Rensing S.A."/>
            <person name="Grimwood J."/>
            <person name="Schmutz J."/>
            <person name="Mcdaniel S.F."/>
        </authorList>
    </citation>
    <scope>NUCLEOTIDE SEQUENCE</scope>
    <source>
        <strain evidence="5">R40</strain>
    </source>
</reference>
<dbReference type="PANTHER" id="PTHR15672">
    <property type="entry name" value="CAMP-REGULATED PHOSPHOPROTEIN 21 RELATED R3H DOMAIN CONTAINING PROTEIN"/>
    <property type="match status" value="1"/>
</dbReference>
<feature type="compositionally biased region" description="Polar residues" evidence="2">
    <location>
        <begin position="312"/>
        <end position="328"/>
    </location>
</feature>
<dbReference type="PROSITE" id="PS51061">
    <property type="entry name" value="R3H"/>
    <property type="match status" value="1"/>
</dbReference>
<accession>A0A8T0IG27</accession>
<sequence length="485" mass="52997">MRVSVDPSEVEELAWLVKDNLYTKHLVLSAEELFVEFLQPDYVGGAILELEPMLSYHRMLLHRLADCFGLVHESVGEGDNRHIIIERCEESKTPLMLVSDVLESCYGEVHHAPANRQLLLRVPSETGDQTNPPSVQSPGLSLEEREAAYQAARERIFSDRVSVSPESSSEQRETQRARPVPVVARRMIAHALGKPQVLTADFPPNEVSTTLEDIPSEVPKEAPRHSPAKAARRMLTQALGFPVSSPSSRGPERKITISQSHIVSIEAGLRHSNAEADVASLATETSSGGLKSLEIDEGLRSRDAAVKDVHSLNHSGTSHLSSGATSTRPLRKDRPGAGAGRMFAQALGLPITSQSVVADSATDSMKPMPNESKGGKESLINSNNVLCIAEDSISFVDPSVHLVGSVSKSSEERGCREKSKCLDRSKLEVVLQEVLRKGGGRGNKLENHLRSKNHVFQEDQETGELFLTSKRIIRNGSQKNSLRDS</sequence>
<evidence type="ECO:0000259" key="4">
    <source>
        <dbReference type="PROSITE" id="PS51673"/>
    </source>
</evidence>
<evidence type="ECO:0008006" key="7">
    <source>
        <dbReference type="Google" id="ProtNLM"/>
    </source>
</evidence>
<feature type="region of interest" description="Disordered" evidence="2">
    <location>
        <begin position="310"/>
        <end position="338"/>
    </location>
</feature>
<dbReference type="GO" id="GO:0003676">
    <property type="term" value="F:nucleic acid binding"/>
    <property type="evidence" value="ECO:0007669"/>
    <property type="project" value="UniProtKB-UniRule"/>
</dbReference>
<keyword evidence="6" id="KW-1185">Reference proteome</keyword>
<dbReference type="EMBL" id="CM026424">
    <property type="protein sequence ID" value="KAG0581443.1"/>
    <property type="molecule type" value="Genomic_DNA"/>
</dbReference>
<evidence type="ECO:0000256" key="2">
    <source>
        <dbReference type="SAM" id="MobiDB-lite"/>
    </source>
</evidence>
<organism evidence="5 6">
    <name type="scientific">Ceratodon purpureus</name>
    <name type="common">Fire moss</name>
    <name type="synonym">Dicranum purpureum</name>
    <dbReference type="NCBI Taxonomy" id="3225"/>
    <lineage>
        <taxon>Eukaryota</taxon>
        <taxon>Viridiplantae</taxon>
        <taxon>Streptophyta</taxon>
        <taxon>Embryophyta</taxon>
        <taxon>Bryophyta</taxon>
        <taxon>Bryophytina</taxon>
        <taxon>Bryopsida</taxon>
        <taxon>Dicranidae</taxon>
        <taxon>Pseudoditrichales</taxon>
        <taxon>Ditrichaceae</taxon>
        <taxon>Ceratodon</taxon>
    </lineage>
</organism>
<dbReference type="SUPFAM" id="SSF82708">
    <property type="entry name" value="R3H domain"/>
    <property type="match status" value="1"/>
</dbReference>
<keyword evidence="1" id="KW-0597">Phosphoprotein</keyword>
<dbReference type="PANTHER" id="PTHR15672:SF25">
    <property type="entry name" value="OS01G0100600 PROTEIN"/>
    <property type="match status" value="1"/>
</dbReference>
<evidence type="ECO:0000259" key="3">
    <source>
        <dbReference type="PROSITE" id="PS51061"/>
    </source>
</evidence>
<dbReference type="PROSITE" id="PS51673">
    <property type="entry name" value="SUZ"/>
    <property type="match status" value="1"/>
</dbReference>
<evidence type="ECO:0000313" key="6">
    <source>
        <dbReference type="Proteomes" id="UP000822688"/>
    </source>
</evidence>
<dbReference type="Proteomes" id="UP000822688">
    <property type="component" value="Chromosome 4"/>
</dbReference>
<dbReference type="SMART" id="SM00393">
    <property type="entry name" value="R3H"/>
    <property type="match status" value="1"/>
</dbReference>
<dbReference type="CDD" id="cd02642">
    <property type="entry name" value="R3H_encore_like"/>
    <property type="match status" value="1"/>
</dbReference>
<name>A0A8T0IG27_CERPU</name>
<feature type="domain" description="SUZ" evidence="4">
    <location>
        <begin position="92"/>
        <end position="161"/>
    </location>
</feature>
<dbReference type="InterPro" id="IPR036867">
    <property type="entry name" value="R3H_dom_sf"/>
</dbReference>
<dbReference type="InterPro" id="IPR024771">
    <property type="entry name" value="SUZ"/>
</dbReference>
<proteinExistence type="predicted"/>
<dbReference type="Gene3D" id="3.30.1370.50">
    <property type="entry name" value="R3H-like domain"/>
    <property type="match status" value="1"/>
</dbReference>